<comment type="caution">
    <text evidence="2">The sequence shown here is derived from an EMBL/GenBank/DDBJ whole genome shotgun (WGS) entry which is preliminary data.</text>
</comment>
<reference evidence="2 3" key="1">
    <citation type="submission" date="2015-04" db="EMBL/GenBank/DDBJ databases">
        <title>Lasius niger genome sequencing.</title>
        <authorList>
            <person name="Konorov E.A."/>
            <person name="Nikitin M.A."/>
            <person name="Kirill M.V."/>
            <person name="Chang P."/>
        </authorList>
    </citation>
    <scope>NUCLEOTIDE SEQUENCE [LARGE SCALE GENOMIC DNA]</scope>
    <source>
        <tissue evidence="2">Whole</tissue>
    </source>
</reference>
<evidence type="ECO:0000313" key="2">
    <source>
        <dbReference type="EMBL" id="KMQ81738.1"/>
    </source>
</evidence>
<feature type="compositionally biased region" description="Gly residues" evidence="1">
    <location>
        <begin position="1"/>
        <end position="11"/>
    </location>
</feature>
<dbReference type="AlphaFoldDB" id="A0A0J7JTX9"/>
<accession>A0A0J7JTX9</accession>
<evidence type="ECO:0000313" key="3">
    <source>
        <dbReference type="Proteomes" id="UP000036403"/>
    </source>
</evidence>
<organism evidence="2 3">
    <name type="scientific">Lasius niger</name>
    <name type="common">Black garden ant</name>
    <dbReference type="NCBI Taxonomy" id="67767"/>
    <lineage>
        <taxon>Eukaryota</taxon>
        <taxon>Metazoa</taxon>
        <taxon>Ecdysozoa</taxon>
        <taxon>Arthropoda</taxon>
        <taxon>Hexapoda</taxon>
        <taxon>Insecta</taxon>
        <taxon>Pterygota</taxon>
        <taxon>Neoptera</taxon>
        <taxon>Endopterygota</taxon>
        <taxon>Hymenoptera</taxon>
        <taxon>Apocrita</taxon>
        <taxon>Aculeata</taxon>
        <taxon>Formicoidea</taxon>
        <taxon>Formicidae</taxon>
        <taxon>Formicinae</taxon>
        <taxon>Lasius</taxon>
        <taxon>Lasius</taxon>
    </lineage>
</organism>
<evidence type="ECO:0000256" key="1">
    <source>
        <dbReference type="SAM" id="MobiDB-lite"/>
    </source>
</evidence>
<dbReference type="EMBL" id="LBMM01032246">
    <property type="protein sequence ID" value="KMQ81738.1"/>
    <property type="molecule type" value="Genomic_DNA"/>
</dbReference>
<feature type="compositionally biased region" description="Acidic residues" evidence="1">
    <location>
        <begin position="32"/>
        <end position="44"/>
    </location>
</feature>
<feature type="compositionally biased region" description="Basic and acidic residues" evidence="1">
    <location>
        <begin position="14"/>
        <end position="31"/>
    </location>
</feature>
<gene>
    <name evidence="2" type="ORF">RF55_25389</name>
</gene>
<dbReference type="PaxDb" id="67767-A0A0J7JTX9"/>
<protein>
    <submittedName>
        <fullName evidence="2">Glycerol-3-phosphate dehydrogenase</fullName>
    </submittedName>
</protein>
<feature type="region of interest" description="Disordered" evidence="1">
    <location>
        <begin position="1"/>
        <end position="44"/>
    </location>
</feature>
<proteinExistence type="predicted"/>
<name>A0A0J7JTX9_LASNI</name>
<feature type="non-terminal residue" evidence="2">
    <location>
        <position position="112"/>
    </location>
</feature>
<keyword evidence="3" id="KW-1185">Reference proteome</keyword>
<sequence length="112" mass="12123">MAGGSSRGGVRGWTSRESEAVKHDDRERETQEAGEDTNDDDADDEAAVLAGRGLVRGVGCLAGGVEETKLGRKLGEEYTGPVLRKYYGVLGTDYGVPSYRYEYERPDTDTDG</sequence>
<dbReference type="Proteomes" id="UP000036403">
    <property type="component" value="Unassembled WGS sequence"/>
</dbReference>